<evidence type="ECO:0000256" key="1">
    <source>
        <dbReference type="SAM" id="Phobius"/>
    </source>
</evidence>
<proteinExistence type="predicted"/>
<dbReference type="EMBL" id="JAODUP010000241">
    <property type="protein sequence ID" value="KAK2155415.1"/>
    <property type="molecule type" value="Genomic_DNA"/>
</dbReference>
<feature type="transmembrane region" description="Helical" evidence="1">
    <location>
        <begin position="12"/>
        <end position="33"/>
    </location>
</feature>
<organism evidence="2 3">
    <name type="scientific">Paralvinella palmiformis</name>
    <dbReference type="NCBI Taxonomy" id="53620"/>
    <lineage>
        <taxon>Eukaryota</taxon>
        <taxon>Metazoa</taxon>
        <taxon>Spiralia</taxon>
        <taxon>Lophotrochozoa</taxon>
        <taxon>Annelida</taxon>
        <taxon>Polychaeta</taxon>
        <taxon>Sedentaria</taxon>
        <taxon>Canalipalpata</taxon>
        <taxon>Terebellida</taxon>
        <taxon>Terebelliformia</taxon>
        <taxon>Alvinellidae</taxon>
        <taxon>Paralvinella</taxon>
    </lineage>
</organism>
<accession>A0AAD9JNS3</accession>
<dbReference type="AlphaFoldDB" id="A0AAD9JNS3"/>
<keyword evidence="1" id="KW-0812">Transmembrane</keyword>
<keyword evidence="3" id="KW-1185">Reference proteome</keyword>
<evidence type="ECO:0000313" key="3">
    <source>
        <dbReference type="Proteomes" id="UP001208570"/>
    </source>
</evidence>
<comment type="caution">
    <text evidence="2">The sequence shown here is derived from an EMBL/GenBank/DDBJ whole genome shotgun (WGS) entry which is preliminary data.</text>
</comment>
<sequence>MPPILGPIDGIVWLASGVACAVVLLDIAGRCYFWQRNKRRHEVKHRTTQTSSTGYDVTDGIVRREIGCHLGASLPPDTAGGIEQKEVIRFLCFGSLGTGETLHMAQHEKSPIWMQFPEEKSRV</sequence>
<evidence type="ECO:0000313" key="2">
    <source>
        <dbReference type="EMBL" id="KAK2155415.1"/>
    </source>
</evidence>
<gene>
    <name evidence="2" type="ORF">LSH36_241g06022</name>
</gene>
<keyword evidence="1" id="KW-1133">Transmembrane helix</keyword>
<keyword evidence="1" id="KW-0472">Membrane</keyword>
<protein>
    <submittedName>
        <fullName evidence="2">Uncharacterized protein</fullName>
    </submittedName>
</protein>
<dbReference type="Proteomes" id="UP001208570">
    <property type="component" value="Unassembled WGS sequence"/>
</dbReference>
<reference evidence="2" key="1">
    <citation type="journal article" date="2023" name="Mol. Biol. Evol.">
        <title>Third-Generation Sequencing Reveals the Adaptive Role of the Epigenome in Three Deep-Sea Polychaetes.</title>
        <authorList>
            <person name="Perez M."/>
            <person name="Aroh O."/>
            <person name="Sun Y."/>
            <person name="Lan Y."/>
            <person name="Juniper S.K."/>
            <person name="Young C.R."/>
            <person name="Angers B."/>
            <person name="Qian P.Y."/>
        </authorList>
    </citation>
    <scope>NUCLEOTIDE SEQUENCE</scope>
    <source>
        <strain evidence="2">P08H-3</strain>
    </source>
</reference>
<name>A0AAD9JNS3_9ANNE</name>